<dbReference type="Gene3D" id="3.40.50.1000">
    <property type="entry name" value="HAD superfamily/HAD-like"/>
    <property type="match status" value="1"/>
</dbReference>
<dbReference type="Proteomes" id="UP000177331">
    <property type="component" value="Unassembled WGS sequence"/>
</dbReference>
<evidence type="ECO:0000313" key="2">
    <source>
        <dbReference type="Proteomes" id="UP000177331"/>
    </source>
</evidence>
<dbReference type="InterPro" id="IPR036412">
    <property type="entry name" value="HAD-like_sf"/>
</dbReference>
<dbReference type="STRING" id="1802421.A2318_04225"/>
<name>A0A1F7W4Q9_9BACT</name>
<comment type="caution">
    <text evidence="1">The sequence shown here is derived from an EMBL/GenBank/DDBJ whole genome shotgun (WGS) entry which is preliminary data.</text>
</comment>
<dbReference type="Pfam" id="PF00702">
    <property type="entry name" value="Hydrolase"/>
    <property type="match status" value="1"/>
</dbReference>
<evidence type="ECO:0000313" key="1">
    <source>
        <dbReference type="EMBL" id="OGL97626.1"/>
    </source>
</evidence>
<dbReference type="InterPro" id="IPR023214">
    <property type="entry name" value="HAD_sf"/>
</dbReference>
<organism evidence="1 2">
    <name type="scientific">Candidatus Uhrbacteria bacterium RIFOXYB2_FULL_45_11</name>
    <dbReference type="NCBI Taxonomy" id="1802421"/>
    <lineage>
        <taxon>Bacteria</taxon>
        <taxon>Candidatus Uhriibacteriota</taxon>
    </lineage>
</organism>
<accession>A0A1F7W4Q9</accession>
<evidence type="ECO:0008006" key="3">
    <source>
        <dbReference type="Google" id="ProtNLM"/>
    </source>
</evidence>
<gene>
    <name evidence="1" type="ORF">A2318_04225</name>
</gene>
<dbReference type="AlphaFoldDB" id="A0A1F7W4Q9"/>
<protein>
    <recommendedName>
        <fullName evidence="3">HAD family hydrolase</fullName>
    </recommendedName>
</protein>
<proteinExistence type="predicted"/>
<dbReference type="SUPFAM" id="SSF56784">
    <property type="entry name" value="HAD-like"/>
    <property type="match status" value="1"/>
</dbReference>
<sequence length="222" mass="26099">MIHFRISDFSLFRIYFLLMHLVCDFDDTLTNTTKYWNFWLDKLEKVGVSRERAIETGSRLFIERFTLKRHMDALSIQDQTAVQLLNEMEEHVKEFGKTYIFPDVHPFLLEHNTNHSFSLLTYGDETNQRWRVSESGIGPYFQPVRIAGPEKHKVEFLKEILQTTAEQIIFVDDSPNELNPVVDAGLPIKLYRIVRPGAKHDYVHERDDVAWTRIGSIDEIKI</sequence>
<dbReference type="EMBL" id="MGFD01000039">
    <property type="protein sequence ID" value="OGL97626.1"/>
    <property type="molecule type" value="Genomic_DNA"/>
</dbReference>
<reference evidence="1 2" key="1">
    <citation type="journal article" date="2016" name="Nat. Commun.">
        <title>Thousands of microbial genomes shed light on interconnected biogeochemical processes in an aquifer system.</title>
        <authorList>
            <person name="Anantharaman K."/>
            <person name="Brown C.T."/>
            <person name="Hug L.A."/>
            <person name="Sharon I."/>
            <person name="Castelle C.J."/>
            <person name="Probst A.J."/>
            <person name="Thomas B.C."/>
            <person name="Singh A."/>
            <person name="Wilkins M.J."/>
            <person name="Karaoz U."/>
            <person name="Brodie E.L."/>
            <person name="Williams K.H."/>
            <person name="Hubbard S.S."/>
            <person name="Banfield J.F."/>
        </authorList>
    </citation>
    <scope>NUCLEOTIDE SEQUENCE [LARGE SCALE GENOMIC DNA]</scope>
</reference>